<proteinExistence type="predicted"/>
<evidence type="ECO:0000313" key="2">
    <source>
        <dbReference type="Proteomes" id="UP000515163"/>
    </source>
</evidence>
<dbReference type="RefSeq" id="XP_031557724.1">
    <property type="nucleotide sequence ID" value="XM_031701864.1"/>
</dbReference>
<dbReference type="GO" id="GO:0043022">
    <property type="term" value="F:ribosome binding"/>
    <property type="evidence" value="ECO:0007669"/>
    <property type="project" value="TreeGrafter"/>
</dbReference>
<dbReference type="OrthoDB" id="7249367at2759"/>
<dbReference type="GeneID" id="116294297"/>
<dbReference type="PANTHER" id="PTHR13333:SF5">
    <property type="entry name" value="M-AAA PROTEASE-INTERACTING PROTEIN 1, MITOCHONDRIAL"/>
    <property type="match status" value="1"/>
</dbReference>
<gene>
    <name evidence="3" type="primary">LOC116294297</name>
</gene>
<organism evidence="2 3">
    <name type="scientific">Actinia tenebrosa</name>
    <name type="common">Australian red waratah sea anemone</name>
    <dbReference type="NCBI Taxonomy" id="6105"/>
    <lineage>
        <taxon>Eukaryota</taxon>
        <taxon>Metazoa</taxon>
        <taxon>Cnidaria</taxon>
        <taxon>Anthozoa</taxon>
        <taxon>Hexacorallia</taxon>
        <taxon>Actiniaria</taxon>
        <taxon>Actiniidae</taxon>
        <taxon>Actinia</taxon>
    </lineage>
</organism>
<dbReference type="GO" id="GO:0005743">
    <property type="term" value="C:mitochondrial inner membrane"/>
    <property type="evidence" value="ECO:0007669"/>
    <property type="project" value="TreeGrafter"/>
</dbReference>
<reference evidence="3" key="1">
    <citation type="submission" date="2025-08" db="UniProtKB">
        <authorList>
            <consortium name="RefSeq"/>
        </authorList>
    </citation>
    <scope>IDENTIFICATION</scope>
    <source>
        <tissue evidence="3">Tentacle</tissue>
    </source>
</reference>
<dbReference type="InParanoid" id="A0A6P8HMY1"/>
<keyword evidence="2" id="KW-1185">Reference proteome</keyword>
<feature type="compositionally biased region" description="Polar residues" evidence="1">
    <location>
        <begin position="50"/>
        <end position="60"/>
    </location>
</feature>
<name>A0A6P8HMY1_ACTTE</name>
<feature type="region of interest" description="Disordered" evidence="1">
    <location>
        <begin position="50"/>
        <end position="71"/>
    </location>
</feature>
<dbReference type="KEGG" id="aten:116294297"/>
<dbReference type="GO" id="GO:0032979">
    <property type="term" value="P:protein insertion into mitochondrial inner membrane from matrix"/>
    <property type="evidence" value="ECO:0007669"/>
    <property type="project" value="TreeGrafter"/>
</dbReference>
<feature type="compositionally biased region" description="Basic and acidic residues" evidence="1">
    <location>
        <begin position="61"/>
        <end position="71"/>
    </location>
</feature>
<accession>A0A6P8HMY1</accession>
<evidence type="ECO:0000313" key="3">
    <source>
        <dbReference type="RefSeq" id="XP_031557724.1"/>
    </source>
</evidence>
<sequence length="200" mass="22953">MAARFVQVLLRKNTVINFYFSRQLTNKTRVFQLKATLPYLSVFKRREFSSNSPENEQNSGRNEKENLENEDKGQIKGTVGTVITQGPFGWLSKKLHMVLLKAFFDPGFNEEEFLRGAKQALIVTSEILAERRFQDMSKICPPKFVDLIQEALKSKDPGPAIRAVDIIMAKIKKIQLGFTEEQKKQVEIDVTFVCHPKDQD</sequence>
<evidence type="ECO:0000256" key="1">
    <source>
        <dbReference type="SAM" id="MobiDB-lite"/>
    </source>
</evidence>
<dbReference type="AlphaFoldDB" id="A0A6P8HMY1"/>
<dbReference type="Proteomes" id="UP000515163">
    <property type="component" value="Unplaced"/>
</dbReference>
<dbReference type="PANTHER" id="PTHR13333">
    <property type="entry name" value="M-AAA PROTEASE-INTERACTING PROTEIN 1, MITOCHONDRIAL"/>
    <property type="match status" value="1"/>
</dbReference>
<protein>
    <submittedName>
        <fullName evidence="3">Uncharacterized protein LOC116294297</fullName>
    </submittedName>
</protein>